<dbReference type="Pfam" id="PF04397">
    <property type="entry name" value="LytTR"/>
    <property type="match status" value="1"/>
</dbReference>
<sequence length="147" mass="16656">MKIVFETDAALDRRTAKVLTHPDDRERWTPIREAIEQAEEKIGLINAANDRVVQVPLGQIAAIQSEDRMCGVTLITGEKYLWNQRLKAAGDTFAAPRFIRINNGTIIGAAHIREFSSAAHARIEVTLNDGSQHVVSRYYIRQFRRDL</sequence>
<keyword evidence="3" id="KW-1185">Reference proteome</keyword>
<dbReference type="InterPro" id="IPR007492">
    <property type="entry name" value="LytTR_DNA-bd_dom"/>
</dbReference>
<dbReference type="Gene3D" id="2.40.50.1020">
    <property type="entry name" value="LytTr DNA-binding domain"/>
    <property type="match status" value="1"/>
</dbReference>
<reference evidence="2 3" key="1">
    <citation type="submission" date="2020-01" db="EMBL/GenBank/DDBJ databases">
        <title>Polyphasic characterisation and genomic insights into a novel alkali tolerant bacterium VR-M41.</title>
        <authorList>
            <person name="Vemuluri V.R."/>
        </authorList>
    </citation>
    <scope>NUCLEOTIDE SEQUENCE [LARGE SCALE GENOMIC DNA]</scope>
    <source>
        <strain evidence="2 3">VR-M41</strain>
    </source>
</reference>
<proteinExistence type="predicted"/>
<dbReference type="EMBL" id="JAAFGS010000007">
    <property type="protein sequence ID" value="NGZ77181.1"/>
    <property type="molecule type" value="Genomic_DNA"/>
</dbReference>
<dbReference type="SMART" id="SM00850">
    <property type="entry name" value="LytTR"/>
    <property type="match status" value="1"/>
</dbReference>
<evidence type="ECO:0000313" key="2">
    <source>
        <dbReference type="EMBL" id="NGZ77181.1"/>
    </source>
</evidence>
<dbReference type="RefSeq" id="WP_166277118.1">
    <property type="nucleotide sequence ID" value="NZ_JAAFGS010000007.1"/>
</dbReference>
<evidence type="ECO:0000259" key="1">
    <source>
        <dbReference type="PROSITE" id="PS50930"/>
    </source>
</evidence>
<comment type="caution">
    <text evidence="2">The sequence shown here is derived from an EMBL/GenBank/DDBJ whole genome shotgun (WGS) entry which is preliminary data.</text>
</comment>
<name>A0ABX0F888_9BACL</name>
<protein>
    <submittedName>
        <fullName evidence="2">LytTR family transcriptional regulator</fullName>
    </submittedName>
</protein>
<feature type="domain" description="HTH LytTR-type" evidence="1">
    <location>
        <begin position="49"/>
        <end position="147"/>
    </location>
</feature>
<accession>A0ABX0F888</accession>
<organism evidence="2 3">
    <name type="scientific">Saccharibacillus alkalitolerans</name>
    <dbReference type="NCBI Taxonomy" id="2705290"/>
    <lineage>
        <taxon>Bacteria</taxon>
        <taxon>Bacillati</taxon>
        <taxon>Bacillota</taxon>
        <taxon>Bacilli</taxon>
        <taxon>Bacillales</taxon>
        <taxon>Paenibacillaceae</taxon>
        <taxon>Saccharibacillus</taxon>
    </lineage>
</organism>
<dbReference type="Proteomes" id="UP000800303">
    <property type="component" value="Unassembled WGS sequence"/>
</dbReference>
<evidence type="ECO:0000313" key="3">
    <source>
        <dbReference type="Proteomes" id="UP000800303"/>
    </source>
</evidence>
<gene>
    <name evidence="2" type="ORF">GYN08_17950</name>
</gene>
<dbReference type="PROSITE" id="PS50930">
    <property type="entry name" value="HTH_LYTTR"/>
    <property type="match status" value="1"/>
</dbReference>